<evidence type="ECO:0000313" key="1">
    <source>
        <dbReference type="EMBL" id="ARU56643.1"/>
    </source>
</evidence>
<dbReference type="KEGG" id="ome:OLMES_2593"/>
<gene>
    <name evidence="1" type="ORF">OLMES_2593</name>
</gene>
<sequence>MPARQDTFVRSVKSILCSGPIVIGLLIPFSPSVNADYRYEASASFNHSSSKSRGAINLAECNLTYDSYMLPVNPLNPGYGFGYNWYYDCDNVSSGSSQKQKRISLQGKYFLKPVKTSVNQPLAEAAFFNKSSWGEVGISLADPDSGKNIKTLELGGRYVLPNGVFASTLIRNGDIDDVALELGQYIDTETTVSGRYKVSDYIAQLEGHFKKVSRFSGTNFIGLDASIGLLDGSRDETAYRLAAEADYYFDSHWSAGGQFGFTFGDFKEQLIGIQSRYFFNEQLSVTGVLQRENKSKTNLIEIEFTGRW</sequence>
<dbReference type="OrthoDB" id="6225858at2"/>
<accession>A0A1Y0IB74</accession>
<protein>
    <submittedName>
        <fullName evidence="1">Uncharacterized protein</fullName>
    </submittedName>
</protein>
<name>A0A1Y0IB74_9GAMM</name>
<organism evidence="1 2">
    <name type="scientific">Oleiphilus messinensis</name>
    <dbReference type="NCBI Taxonomy" id="141451"/>
    <lineage>
        <taxon>Bacteria</taxon>
        <taxon>Pseudomonadati</taxon>
        <taxon>Pseudomonadota</taxon>
        <taxon>Gammaproteobacteria</taxon>
        <taxon>Oceanospirillales</taxon>
        <taxon>Oleiphilaceae</taxon>
        <taxon>Oleiphilus</taxon>
    </lineage>
</organism>
<dbReference type="AlphaFoldDB" id="A0A1Y0IB74"/>
<reference evidence="1 2" key="1">
    <citation type="submission" date="2017-05" db="EMBL/GenBank/DDBJ databases">
        <title>Genomic insights into alkan degradation activity of Oleiphilus messinensis.</title>
        <authorList>
            <person name="Kozyavkin S.A."/>
            <person name="Slesarev A.I."/>
            <person name="Golyshin P.N."/>
            <person name="Korzhenkov A."/>
            <person name="Golyshina O.N."/>
            <person name="Toshchakov S.V."/>
        </authorList>
    </citation>
    <scope>NUCLEOTIDE SEQUENCE [LARGE SCALE GENOMIC DNA]</scope>
    <source>
        <strain evidence="1 2">ME102</strain>
    </source>
</reference>
<evidence type="ECO:0000313" key="2">
    <source>
        <dbReference type="Proteomes" id="UP000196027"/>
    </source>
</evidence>
<dbReference type="RefSeq" id="WP_087461609.1">
    <property type="nucleotide sequence ID" value="NZ_CP021425.1"/>
</dbReference>
<dbReference type="Proteomes" id="UP000196027">
    <property type="component" value="Chromosome"/>
</dbReference>
<keyword evidence="2" id="KW-1185">Reference proteome</keyword>
<proteinExistence type="predicted"/>
<dbReference type="EMBL" id="CP021425">
    <property type="protein sequence ID" value="ARU56643.1"/>
    <property type="molecule type" value="Genomic_DNA"/>
</dbReference>